<dbReference type="AlphaFoldDB" id="A0A7D6VJJ6"/>
<proteinExistence type="predicted"/>
<feature type="transmembrane region" description="Helical" evidence="1">
    <location>
        <begin position="188"/>
        <end position="209"/>
    </location>
</feature>
<dbReference type="InterPro" id="IPR007354">
    <property type="entry name" value="CruF-like"/>
</dbReference>
<keyword evidence="1" id="KW-0472">Membrane</keyword>
<dbReference type="KEGG" id="nhu:H0264_16465"/>
<feature type="transmembrane region" description="Helical" evidence="1">
    <location>
        <begin position="215"/>
        <end position="234"/>
    </location>
</feature>
<protein>
    <submittedName>
        <fullName evidence="2">Carotenoid biosynthesis protein</fullName>
    </submittedName>
</protein>
<keyword evidence="1" id="KW-1133">Transmembrane helix</keyword>
<keyword evidence="1" id="KW-0812">Transmembrane</keyword>
<dbReference type="EMBL" id="CP059399">
    <property type="protein sequence ID" value="QLY34437.1"/>
    <property type="molecule type" value="Genomic_DNA"/>
</dbReference>
<dbReference type="PANTHER" id="PTHR39419:SF1">
    <property type="entry name" value="SLL0814 PROTEIN"/>
    <property type="match status" value="1"/>
</dbReference>
<feature type="transmembrane region" description="Helical" evidence="1">
    <location>
        <begin position="18"/>
        <end position="36"/>
    </location>
</feature>
<feature type="transmembrane region" description="Helical" evidence="1">
    <location>
        <begin position="43"/>
        <end position="63"/>
    </location>
</feature>
<feature type="transmembrane region" description="Helical" evidence="1">
    <location>
        <begin position="159"/>
        <end position="176"/>
    </location>
</feature>
<dbReference type="PANTHER" id="PTHR39419">
    <property type="entry name" value="SLL0814 PROTEIN"/>
    <property type="match status" value="1"/>
</dbReference>
<evidence type="ECO:0000256" key="1">
    <source>
        <dbReference type="SAM" id="Phobius"/>
    </source>
</evidence>
<feature type="transmembrane region" description="Helical" evidence="1">
    <location>
        <begin position="83"/>
        <end position="104"/>
    </location>
</feature>
<name>A0A7D6VJJ6_9NOCA</name>
<accession>A0A7D6VJJ6</accession>
<sequence>MLVQISYPLTHGAARDRVTVAVVLLSAGTALVHAALTRGIRWAAGLLVIVSGVGLVAEMAGIATGIPFGCYEYASGRIGPEVAGVPVVVPLAWTGGVYPVWVVAGLLSSRAVGRVSLTAVGAVGWDLFLDPQMVADGQWTWCSGIPGLPGLGEIPVSNYLGWFGVALVMGGLLEVWDRTARDSREALIVPVGVFGWTWLGSALAHAVFLGLPVSAAYGFAGLGVLGIPLVRGLLARRITLGRRGHGTM</sequence>
<evidence type="ECO:0000313" key="3">
    <source>
        <dbReference type="Proteomes" id="UP000515512"/>
    </source>
</evidence>
<organism evidence="2 3">
    <name type="scientific">Nocardia huaxiensis</name>
    <dbReference type="NCBI Taxonomy" id="2755382"/>
    <lineage>
        <taxon>Bacteria</taxon>
        <taxon>Bacillati</taxon>
        <taxon>Actinomycetota</taxon>
        <taxon>Actinomycetes</taxon>
        <taxon>Mycobacteriales</taxon>
        <taxon>Nocardiaceae</taxon>
        <taxon>Nocardia</taxon>
    </lineage>
</organism>
<reference evidence="2 3" key="1">
    <citation type="submission" date="2020-07" db="EMBL/GenBank/DDBJ databases">
        <authorList>
            <person name="Zhuang K."/>
            <person name="Ran Y."/>
        </authorList>
    </citation>
    <scope>NUCLEOTIDE SEQUENCE [LARGE SCALE GENOMIC DNA]</scope>
    <source>
        <strain evidence="2 3">WCH-YHL-001</strain>
    </source>
</reference>
<gene>
    <name evidence="2" type="ORF">H0264_16465</name>
</gene>
<feature type="transmembrane region" description="Helical" evidence="1">
    <location>
        <begin position="111"/>
        <end position="129"/>
    </location>
</feature>
<dbReference type="Proteomes" id="UP000515512">
    <property type="component" value="Chromosome"/>
</dbReference>
<keyword evidence="3" id="KW-1185">Reference proteome</keyword>
<dbReference type="Pfam" id="PF04240">
    <property type="entry name" value="Caroten_synth"/>
    <property type="match status" value="1"/>
</dbReference>
<evidence type="ECO:0000313" key="2">
    <source>
        <dbReference type="EMBL" id="QLY34437.1"/>
    </source>
</evidence>